<evidence type="ECO:0000313" key="10">
    <source>
        <dbReference type="EMBL" id="KAA5607602.1"/>
    </source>
</evidence>
<keyword evidence="7 8" id="KW-0802">TPR repeat</keyword>
<accession>A0A5M6IHG1</accession>
<dbReference type="Pfam" id="PF14559">
    <property type="entry name" value="TPR_19"/>
    <property type="match status" value="1"/>
</dbReference>
<evidence type="ECO:0000313" key="11">
    <source>
        <dbReference type="Proteomes" id="UP000324065"/>
    </source>
</evidence>
<dbReference type="SUPFAM" id="SSF48452">
    <property type="entry name" value="TPR-like"/>
    <property type="match status" value="1"/>
</dbReference>
<keyword evidence="11" id="KW-1185">Reference proteome</keyword>
<dbReference type="SMART" id="SM00028">
    <property type="entry name" value="TPR"/>
    <property type="match status" value="3"/>
</dbReference>
<dbReference type="PANTHER" id="PTHR44835:SF1">
    <property type="entry name" value="PROTEIN O-GLCNAC TRANSFERASE"/>
    <property type="match status" value="1"/>
</dbReference>
<dbReference type="SUPFAM" id="SSF53756">
    <property type="entry name" value="UDP-Glycosyltransferase/glycogen phosphorylase"/>
    <property type="match status" value="1"/>
</dbReference>
<keyword evidence="6" id="KW-0677">Repeat</keyword>
<evidence type="ECO:0000259" key="9">
    <source>
        <dbReference type="Pfam" id="PF13844"/>
    </source>
</evidence>
<keyword evidence="4" id="KW-0328">Glycosyltransferase</keyword>
<dbReference type="Gene3D" id="1.25.40.10">
    <property type="entry name" value="Tetratricopeptide repeat domain"/>
    <property type="match status" value="2"/>
</dbReference>
<dbReference type="OrthoDB" id="146908at2"/>
<organism evidence="10 11">
    <name type="scientific">Roseospira marina</name>
    <dbReference type="NCBI Taxonomy" id="140057"/>
    <lineage>
        <taxon>Bacteria</taxon>
        <taxon>Pseudomonadati</taxon>
        <taxon>Pseudomonadota</taxon>
        <taxon>Alphaproteobacteria</taxon>
        <taxon>Rhodospirillales</taxon>
        <taxon>Rhodospirillaceae</taxon>
        <taxon>Roseospira</taxon>
    </lineage>
</organism>
<dbReference type="PANTHER" id="PTHR44835">
    <property type="entry name" value="UDP-N-ACETYLGLUCOSAMINE--PEPTIDE N-ACETYLGLUCOSAMINYLTRANSFERASE SPINDLY-RELATED"/>
    <property type="match status" value="1"/>
</dbReference>
<dbReference type="RefSeq" id="WP_150060735.1">
    <property type="nucleotide sequence ID" value="NZ_JACHII010000001.1"/>
</dbReference>
<dbReference type="Pfam" id="PF13844">
    <property type="entry name" value="Glyco_transf_41"/>
    <property type="match status" value="1"/>
</dbReference>
<dbReference type="EC" id="2.4.1.255" evidence="3"/>
<dbReference type="InterPro" id="IPR011990">
    <property type="entry name" value="TPR-like_helical_dom_sf"/>
</dbReference>
<dbReference type="GO" id="GO:0097363">
    <property type="term" value="F:protein O-acetylglucosaminyltransferase activity"/>
    <property type="evidence" value="ECO:0007669"/>
    <property type="project" value="UniProtKB-EC"/>
</dbReference>
<dbReference type="Proteomes" id="UP000324065">
    <property type="component" value="Unassembled WGS sequence"/>
</dbReference>
<evidence type="ECO:0000256" key="8">
    <source>
        <dbReference type="PROSITE-ProRule" id="PRU00339"/>
    </source>
</evidence>
<dbReference type="PROSITE" id="PS50005">
    <property type="entry name" value="TPR"/>
    <property type="match status" value="2"/>
</dbReference>
<dbReference type="Pfam" id="PF13432">
    <property type="entry name" value="TPR_16"/>
    <property type="match status" value="1"/>
</dbReference>
<sequence>MVEPNAPAPTPVDSAARALFSRAVTALQAGRHDEAEAVFARVVERLPAHANSWRNLGLIRHARGETRDGWRCLRRALLLDPAIAETPGLPLSRVCADAHRTAQHAGLTANVDAIARDWLRWCPNDSAALGAAVMAALAAGALDQTAALLANRPTEGDRDPTLNHGRALLALARGQATTARRAARAALCAAPGYAAAWTTLGTVATRHQDGEDAEPAFRRALHLDPANTGAVMGLAALRLSEGDADAAAALVLRVPPTLRRSPALIGDVLSILHHAPGITTDRIAAEHAGVEPRAGAWTPAATPQDPAPAPLRVVYVGDLGRPQVAALALPAIEAHARPNASARIAAHLVHATPADHAPTPPPSGIVGVPVHTVPTASPQALLETIRTLSPHVLVLLTPTTLPQALEALAERPAPVQVLWGDVFGGLGLPALDALLTDAAHVADPTLLPERPVCLPHGAYFFQPPPDAPDPGPPPMRTRGHLTFGSFNRMDKINDPLLARWGRVLAACPGARLVVQARALDRAAVRAALRARMTRAGLDIDRVSLEGGRDRAGMMALYATVDVALDSDPWSGGLTVLELLWMGVPTITLAGRYPNGRHAVSHLTRAGLADWIATTPEDYVTRAIMMDRQRDALTDIRAHLRDRLRGLPLCDPAAYAAQLEDAFRALWADHAAGRPPGSGGAGQT</sequence>
<evidence type="ECO:0000256" key="2">
    <source>
        <dbReference type="ARBA" id="ARBA00005386"/>
    </source>
</evidence>
<dbReference type="InterPro" id="IPR019734">
    <property type="entry name" value="TPR_rpt"/>
</dbReference>
<dbReference type="InterPro" id="IPR051939">
    <property type="entry name" value="Glycosyltr_41/O-GlcNAc_trsf"/>
</dbReference>
<comment type="caution">
    <text evidence="10">The sequence shown here is derived from an EMBL/GenBank/DDBJ whole genome shotgun (WGS) entry which is preliminary data.</text>
</comment>
<feature type="repeat" description="TPR" evidence="8">
    <location>
        <begin position="50"/>
        <end position="83"/>
    </location>
</feature>
<dbReference type="Gene3D" id="3.40.50.11380">
    <property type="match status" value="1"/>
</dbReference>
<evidence type="ECO:0000256" key="6">
    <source>
        <dbReference type="ARBA" id="ARBA00022737"/>
    </source>
</evidence>
<dbReference type="AlphaFoldDB" id="A0A5M6IHG1"/>
<evidence type="ECO:0000256" key="1">
    <source>
        <dbReference type="ARBA" id="ARBA00004922"/>
    </source>
</evidence>
<evidence type="ECO:0000256" key="7">
    <source>
        <dbReference type="ARBA" id="ARBA00022803"/>
    </source>
</evidence>
<comment type="pathway">
    <text evidence="1">Protein modification; protein glycosylation.</text>
</comment>
<evidence type="ECO:0000256" key="4">
    <source>
        <dbReference type="ARBA" id="ARBA00022676"/>
    </source>
</evidence>
<protein>
    <recommendedName>
        <fullName evidence="3">protein O-GlcNAc transferase</fullName>
        <ecNumber evidence="3">2.4.1.255</ecNumber>
    </recommendedName>
</protein>
<gene>
    <name evidence="10" type="ORF">F1188_02255</name>
</gene>
<feature type="domain" description="O-GlcNAc transferase C-terminal" evidence="9">
    <location>
        <begin position="482"/>
        <end position="657"/>
    </location>
</feature>
<keyword evidence="5" id="KW-0808">Transferase</keyword>
<feature type="repeat" description="TPR" evidence="8">
    <location>
        <begin position="194"/>
        <end position="227"/>
    </location>
</feature>
<comment type="similarity">
    <text evidence="2">Belongs to the glycosyltransferase 41 family. O-GlcNAc transferase subfamily.</text>
</comment>
<evidence type="ECO:0000256" key="3">
    <source>
        <dbReference type="ARBA" id="ARBA00011970"/>
    </source>
</evidence>
<dbReference type="InterPro" id="IPR029489">
    <property type="entry name" value="OGT/SEC/SPY_C"/>
</dbReference>
<proteinExistence type="inferred from homology"/>
<name>A0A5M6IHG1_9PROT</name>
<dbReference type="EMBL" id="VWPJ01000001">
    <property type="protein sequence ID" value="KAA5607602.1"/>
    <property type="molecule type" value="Genomic_DNA"/>
</dbReference>
<dbReference type="Gene3D" id="3.40.50.2000">
    <property type="entry name" value="Glycogen Phosphorylase B"/>
    <property type="match status" value="1"/>
</dbReference>
<reference evidence="10 11" key="1">
    <citation type="submission" date="2019-09" db="EMBL/GenBank/DDBJ databases">
        <title>Genome sequence of Roseospira marina, one of the more divergent members of the non-sulfur purple photosynthetic bacterial family, the Rhodospirillaceae.</title>
        <authorList>
            <person name="Meyer T."/>
            <person name="Kyndt J."/>
        </authorList>
    </citation>
    <scope>NUCLEOTIDE SEQUENCE [LARGE SCALE GENOMIC DNA]</scope>
    <source>
        <strain evidence="10 11">DSM 15113</strain>
    </source>
</reference>
<evidence type="ECO:0000256" key="5">
    <source>
        <dbReference type="ARBA" id="ARBA00022679"/>
    </source>
</evidence>